<organism evidence="1">
    <name type="scientific">uncultured Solirubrobacterales bacterium</name>
    <dbReference type="NCBI Taxonomy" id="768556"/>
    <lineage>
        <taxon>Bacteria</taxon>
        <taxon>Bacillati</taxon>
        <taxon>Actinomycetota</taxon>
        <taxon>Thermoleophilia</taxon>
        <taxon>Solirubrobacterales</taxon>
        <taxon>environmental samples</taxon>
    </lineage>
</organism>
<evidence type="ECO:0000313" key="1">
    <source>
        <dbReference type="EMBL" id="CAA9493474.1"/>
    </source>
</evidence>
<accession>A0A6J4SAS6</accession>
<name>A0A6J4SAS6_9ACTN</name>
<proteinExistence type="predicted"/>
<evidence type="ECO:0008006" key="2">
    <source>
        <dbReference type="Google" id="ProtNLM"/>
    </source>
</evidence>
<dbReference type="AlphaFoldDB" id="A0A6J4SAS6"/>
<reference evidence="1" key="1">
    <citation type="submission" date="2020-02" db="EMBL/GenBank/DDBJ databases">
        <authorList>
            <person name="Meier V. D."/>
        </authorList>
    </citation>
    <scope>NUCLEOTIDE SEQUENCE</scope>
    <source>
        <strain evidence="1">AVDCRST_MAG45</strain>
    </source>
</reference>
<sequence length="445" mass="48515">MAMEAALTFPLSASRVDVRDGSVTIDDLRVDDRTLAELVERRLELGISGEETVTDALEIGARVLDRESTGAEVDFVRREFEKLSGEVERSFAEKARAVAEHMQKQFERHLGEDTGTMAKTLDAHADQVGELVARHFGGDRNTAVQHQVRELVAKSLQESRAELLKQFSAQDGHNPLADLKGEVVRQLRAGREKEEVHVQRLAELAGEIRRLRDAEESRAEIDAERERGTAKGRSFEQACFDALEGMSAARGDVAHHVGDERSASGAKLGDVVIELEAAQGECRGRIALEVKDEKLSKNAAWEVLNGSLAAREATFAILVVASEAKVPSGREPLHEYEGNKMIVTLDREELDSRPLELAYRYARCRVLMARERTLSVDAAGVRDAADEALSALKDAQRIRVALTGASKSVGSARDALDAMVARVQASVERVEGLIGASEPAPPADG</sequence>
<dbReference type="EMBL" id="CADCVU010000078">
    <property type="protein sequence ID" value="CAA9493474.1"/>
    <property type="molecule type" value="Genomic_DNA"/>
</dbReference>
<gene>
    <name evidence="1" type="ORF">AVDCRST_MAG45-874</name>
</gene>
<protein>
    <recommendedName>
        <fullName evidence="2">DUF2130 domain-containing protein</fullName>
    </recommendedName>
</protein>